<gene>
    <name evidence="5" type="ORF">PACTADRAFT_35294</name>
</gene>
<evidence type="ECO:0000256" key="3">
    <source>
        <dbReference type="ARBA" id="ARBA00023242"/>
    </source>
</evidence>
<feature type="compositionally biased region" description="Low complexity" evidence="4">
    <location>
        <begin position="338"/>
        <end position="351"/>
    </location>
</feature>
<dbReference type="OrthoDB" id="77564at2759"/>
<dbReference type="GO" id="GO:0006325">
    <property type="term" value="P:chromatin organization"/>
    <property type="evidence" value="ECO:0007669"/>
    <property type="project" value="InterPro"/>
</dbReference>
<evidence type="ECO:0000313" key="6">
    <source>
        <dbReference type="Proteomes" id="UP000094236"/>
    </source>
</evidence>
<reference evidence="6" key="1">
    <citation type="submission" date="2016-05" db="EMBL/GenBank/DDBJ databases">
        <title>Comparative genomics of biotechnologically important yeasts.</title>
        <authorList>
            <consortium name="DOE Joint Genome Institute"/>
            <person name="Riley R."/>
            <person name="Haridas S."/>
            <person name="Wolfe K.H."/>
            <person name="Lopes M.R."/>
            <person name="Hittinger C.T."/>
            <person name="Goker M."/>
            <person name="Salamov A."/>
            <person name="Wisecaver J."/>
            <person name="Long T.M."/>
            <person name="Aerts A.L."/>
            <person name="Barry K."/>
            <person name="Choi C."/>
            <person name="Clum A."/>
            <person name="Coughlan A.Y."/>
            <person name="Deshpande S."/>
            <person name="Douglass A.P."/>
            <person name="Hanson S.J."/>
            <person name="Klenk H.-P."/>
            <person name="Labutti K."/>
            <person name="Lapidus A."/>
            <person name="Lindquist E."/>
            <person name="Lipzen A."/>
            <person name="Meier-Kolthoff J.P."/>
            <person name="Ohm R.A."/>
            <person name="Otillar R.P."/>
            <person name="Pangilinan J."/>
            <person name="Peng Y."/>
            <person name="Rokas A."/>
            <person name="Rosa C.A."/>
            <person name="Scheuner C."/>
            <person name="Sibirny A.A."/>
            <person name="Slot J.C."/>
            <person name="Stielow J.B."/>
            <person name="Sun H."/>
            <person name="Kurtzman C.P."/>
            <person name="Blackwell M."/>
            <person name="Grigoriev I.V."/>
            <person name="Jeffries T.W."/>
        </authorList>
    </citation>
    <scope>NUCLEOTIDE SEQUENCE [LARGE SCALE GENOMIC DNA]</scope>
    <source>
        <strain evidence="6">NRRL Y-2460</strain>
    </source>
</reference>
<keyword evidence="6" id="KW-1185">Reference proteome</keyword>
<evidence type="ECO:0000256" key="1">
    <source>
        <dbReference type="ARBA" id="ARBA00004123"/>
    </source>
</evidence>
<dbReference type="InterPro" id="IPR033053">
    <property type="entry name" value="Hir3/CABIN1"/>
</dbReference>
<feature type="compositionally biased region" description="Polar residues" evidence="4">
    <location>
        <begin position="1864"/>
        <end position="1874"/>
    </location>
</feature>
<dbReference type="Proteomes" id="UP000094236">
    <property type="component" value="Unassembled WGS sequence"/>
</dbReference>
<dbReference type="GO" id="GO:0005634">
    <property type="term" value="C:nucleus"/>
    <property type="evidence" value="ECO:0007669"/>
    <property type="project" value="UniProtKB-SubCell"/>
</dbReference>
<evidence type="ECO:0000313" key="5">
    <source>
        <dbReference type="EMBL" id="ODV94495.1"/>
    </source>
</evidence>
<feature type="region of interest" description="Disordered" evidence="4">
    <location>
        <begin position="315"/>
        <end position="389"/>
    </location>
</feature>
<evidence type="ECO:0000256" key="4">
    <source>
        <dbReference type="SAM" id="MobiDB-lite"/>
    </source>
</evidence>
<comment type="similarity">
    <text evidence="2">Belongs to the HIR3 family.</text>
</comment>
<dbReference type="STRING" id="669874.A0A1E4TRU8"/>
<accession>A0A1E4TRU8</accession>
<name>A0A1E4TRU8_PACTA</name>
<dbReference type="PANTHER" id="PTHR15502:SF7">
    <property type="entry name" value="CALCINEURIN-BINDING PROTEIN CABIN-1"/>
    <property type="match status" value="1"/>
</dbReference>
<evidence type="ECO:0000256" key="2">
    <source>
        <dbReference type="ARBA" id="ARBA00007335"/>
    </source>
</evidence>
<protein>
    <recommendedName>
        <fullName evidence="7">Histone transcription regulator 3 homolog</fullName>
    </recommendedName>
</protein>
<evidence type="ECO:0008006" key="7">
    <source>
        <dbReference type="Google" id="ProtNLM"/>
    </source>
</evidence>
<dbReference type="PANTHER" id="PTHR15502">
    <property type="entry name" value="CALCINEURIN-BINDING PROTEIN CABIN 1-RELATED"/>
    <property type="match status" value="1"/>
</dbReference>
<proteinExistence type="inferred from homology"/>
<dbReference type="EMBL" id="KV454016">
    <property type="protein sequence ID" value="ODV94495.1"/>
    <property type="molecule type" value="Genomic_DNA"/>
</dbReference>
<sequence length="1874" mass="216668">MSKFAAINLSEDELDAEEHTRELQIEESFTLFKRALNLQKDNNYTEAANVYEELFKIDVINDNSSSPTINNLRYLAYRNVGFLKFDKLVAEQKNRKESNELTEEEILDLYEELTSCVDDLVSALKFAEGDTRLVELLYDIFNFFGSKRLSRFIIEYELMKNDIRNGSDKTFLILRKNKILKNFSKFLNRYKELLIEIDHYQLVSEDKDNFMNKNRISFENIKKLNDDDQRETCDLKFLQPVKDHIELKKKENLFQLKTLNIDLTNYNTNDISFSSLIRLIHESLPKPKGKQKCYDQYSLTTTPVEKVQFLLPLKKDNSEPEIANDTNEVENNKDESKVSTATTTTLTAVEGTEGENGEDKPQQTSASEARNEKNSITRSSKRLNKIANDTPENVQDLEFSEAERFVSVLNQYLSLLNSNTECEKEDIELKFNGPIDAFLENYSESKDMYIHDFVKTLSNWSHQKSELLLANIESSSNNSILEILNANTLDDLLTVEYKNVDVLDVNEFIKIVNNSSLHLFQLRILILESFLSFNDKNEVLIIDYKVDEDVYKILINFLNASDITIYNEIVSLFASDYQNLENSIYYKYLSMSISIFELLVDSYISVYQKNQKKGIEKQKAYFNELLTQKKILVTRIERWKSISQDLIFIKATLKSDVLDKLMLRYTWCLLSYMQHLDNLTSINELNIKKMLSNLLSNENLSNVDIIYLNYTNIKRLNYDIVNIQLSKLNVLTTFSNLLDSDCDSLEKIQLLELILMPVSEEKKCPFSKEQKEMEEFIHKSSLELKLKLWQILLNYYSSINNLKKYQTGIEHILNILYNQIGSEAYRKEQEFQRQQILLRNLGFYGEFLNKFIELLSKNSWKLQYSPEERSDKKNLLSKILEFMRIGFIYCLHEDVAKKSSLKVSLDAKSTKAARKVRDILTNTFSLVFLYYSVLLPQAKPEYINDLLSLLHEQLGVRSYCDSSDGKFLKLIQDCLIDLSWPESEMDLLQVIFCRYKISISVENFTPFDHSTSEISFSRFDAMEISKFVLPNCFKKKNPMFNIPKNDIKTLLDSIYKVIGDPNEKDESISRYNAVLEDYLDNTQLNVRIMRDAFYGLLTIDIGKSKLDIQEVAENGLYYLQGVMALGLFKIRKRSMQSRISELDFVLQMFKQDIICGSKRLETWLLLGQTYSLLVEDDLIWTSDKLTNNDKKQGTALLQKKSLLCYLMAISLKAETDKSKELSDQVGAVLWSSFGKELYNAAMEPMSKLVFNVNSVPKFLKLANNTKIYEKLSTNPITDKTILKILLSSFLMASRLSKDDWLNYYYISKIEYKLNLEPHQVLQDLIISCNLARSSNSSADPTIEPHYRLCSLLLKYVSNDKLTVTEAINYLNQNPILKVDPADIDRTNSEQNDLKLFAKFVIIESLKKVISYDKKNWHHKPHYKIAEIQAEILDDWDSAKETMLNLVSLKPTVKNLVTIWKPENERPGKHFVYNLQYITFFLKILSKQRDLTSLFQFAKKLRRVGSSMINLIKAWNSTTKIICDLCRKVADIDENFTEKCIGFLVYGEFLVRAKEFNNFINKSIAENETNLQHKRLQELLYLFTDFHEIKRMSNGFSQTSFIDDTFYSIYLKMYFIYTNEICSNGEAIKVAESVKSKLARKDITEIIKSMKLPKLSEIPIVYNVPEPKSVAELSPTNSNPISQSPNTDNRDELIAVNNNSGLAPESQETENVTKTLLISPQNDSNQANFSDSQGLVQENSDFSTVPAEAQSHVKLDKKVDEKSFSTHDLNPASDKTPSFEVQNNEVFKSNNADIDEHGENTKTDAAALMDINTTPRKRSLASPTNNMTLKRQKNESDHEDKVVAITSTDDENDNDVFVTPKQDSKGQNNSSEEDN</sequence>
<organism evidence="5 6">
    <name type="scientific">Pachysolen tannophilus NRRL Y-2460</name>
    <dbReference type="NCBI Taxonomy" id="669874"/>
    <lineage>
        <taxon>Eukaryota</taxon>
        <taxon>Fungi</taxon>
        <taxon>Dikarya</taxon>
        <taxon>Ascomycota</taxon>
        <taxon>Saccharomycotina</taxon>
        <taxon>Pichiomycetes</taxon>
        <taxon>Pachysolenaceae</taxon>
        <taxon>Pachysolen</taxon>
    </lineage>
</organism>
<dbReference type="GO" id="GO:0000417">
    <property type="term" value="C:HIR complex"/>
    <property type="evidence" value="ECO:0007669"/>
    <property type="project" value="TreeGrafter"/>
</dbReference>
<feature type="compositionally biased region" description="Polar residues" evidence="4">
    <location>
        <begin position="1673"/>
        <end position="1686"/>
    </location>
</feature>
<feature type="region of interest" description="Disordered" evidence="4">
    <location>
        <begin position="1670"/>
        <end position="1690"/>
    </location>
</feature>
<keyword evidence="3" id="KW-0539">Nucleus</keyword>
<feature type="region of interest" description="Disordered" evidence="4">
    <location>
        <begin position="1811"/>
        <end position="1874"/>
    </location>
</feature>
<comment type="subcellular location">
    <subcellularLocation>
        <location evidence="1">Nucleus</location>
    </subcellularLocation>
</comment>
<dbReference type="GO" id="GO:0031491">
    <property type="term" value="F:nucleosome binding"/>
    <property type="evidence" value="ECO:0007669"/>
    <property type="project" value="TreeGrafter"/>
</dbReference>
<feature type="compositionally biased region" description="Basic and acidic residues" evidence="4">
    <location>
        <begin position="1831"/>
        <end position="1841"/>
    </location>
</feature>